<accession>A0ABW9DEQ6</accession>
<dbReference type="RefSeq" id="WP_179746979.1">
    <property type="nucleotide sequence ID" value="NZ_JAQQBZ010000020.1"/>
</dbReference>
<evidence type="ECO:0000256" key="7">
    <source>
        <dbReference type="SAM" id="Phobius"/>
    </source>
</evidence>
<dbReference type="InterPro" id="IPR011701">
    <property type="entry name" value="MFS"/>
</dbReference>
<evidence type="ECO:0000256" key="6">
    <source>
        <dbReference type="ARBA" id="ARBA00044273"/>
    </source>
</evidence>
<feature type="transmembrane region" description="Helical" evidence="7">
    <location>
        <begin position="166"/>
        <end position="186"/>
    </location>
</feature>
<evidence type="ECO:0000256" key="3">
    <source>
        <dbReference type="ARBA" id="ARBA00022692"/>
    </source>
</evidence>
<evidence type="ECO:0000256" key="4">
    <source>
        <dbReference type="ARBA" id="ARBA00022989"/>
    </source>
</evidence>
<proteinExistence type="predicted"/>
<evidence type="ECO:0000259" key="8">
    <source>
        <dbReference type="PROSITE" id="PS50850"/>
    </source>
</evidence>
<evidence type="ECO:0000313" key="10">
    <source>
        <dbReference type="Proteomes" id="UP001629367"/>
    </source>
</evidence>
<keyword evidence="3 7" id="KW-0812">Transmembrane</keyword>
<dbReference type="Proteomes" id="UP001629367">
    <property type="component" value="Unassembled WGS sequence"/>
</dbReference>
<dbReference type="PROSITE" id="PS50850">
    <property type="entry name" value="MFS"/>
    <property type="match status" value="1"/>
</dbReference>
<feature type="transmembrane region" description="Helical" evidence="7">
    <location>
        <begin position="329"/>
        <end position="348"/>
    </location>
</feature>
<reference evidence="9 10" key="1">
    <citation type="journal article" date="2024" name="Chem. Sci.">
        <title>Discovery of megapolipeptins by genome mining of a Burkholderiales bacteria collection.</title>
        <authorList>
            <person name="Paulo B.S."/>
            <person name="Recchia M.J.J."/>
            <person name="Lee S."/>
            <person name="Fergusson C.H."/>
            <person name="Romanowski S.B."/>
            <person name="Hernandez A."/>
            <person name="Krull N."/>
            <person name="Liu D.Y."/>
            <person name="Cavanagh H."/>
            <person name="Bos A."/>
            <person name="Gray C.A."/>
            <person name="Murphy B.T."/>
            <person name="Linington R.G."/>
            <person name="Eustaquio A.S."/>
        </authorList>
    </citation>
    <scope>NUCLEOTIDE SEQUENCE [LARGE SCALE GENOMIC DNA]</scope>
    <source>
        <strain evidence="9 10">RL17-335-BIF-A</strain>
    </source>
</reference>
<feature type="transmembrane region" description="Helical" evidence="7">
    <location>
        <begin position="399"/>
        <end position="417"/>
    </location>
</feature>
<comment type="caution">
    <text evidence="9">The sequence shown here is derived from an EMBL/GenBank/DDBJ whole genome shotgun (WGS) entry which is preliminary data.</text>
</comment>
<keyword evidence="4 7" id="KW-1133">Transmembrane helix</keyword>
<dbReference type="PROSITE" id="PS00217">
    <property type="entry name" value="SUGAR_TRANSPORT_2"/>
    <property type="match status" value="1"/>
</dbReference>
<dbReference type="Pfam" id="PF07690">
    <property type="entry name" value="MFS_1"/>
    <property type="match status" value="1"/>
</dbReference>
<name>A0ABW9DEQ6_9BURK</name>
<gene>
    <name evidence="9" type="ORF">PQQ68_24850</name>
</gene>
<feature type="transmembrane region" description="Helical" evidence="7">
    <location>
        <begin position="103"/>
        <end position="127"/>
    </location>
</feature>
<evidence type="ECO:0000313" key="9">
    <source>
        <dbReference type="EMBL" id="MFM0596262.1"/>
    </source>
</evidence>
<feature type="transmembrane region" description="Helical" evidence="7">
    <location>
        <begin position="198"/>
        <end position="218"/>
    </location>
</feature>
<comment type="subcellular location">
    <subcellularLocation>
        <location evidence="1">Endomembrane system</location>
        <topology evidence="1">Multi-pass membrane protein</topology>
    </subcellularLocation>
</comment>
<dbReference type="PANTHER" id="PTHR23501:SF191">
    <property type="entry name" value="VACUOLAR BASIC AMINO ACID TRANSPORTER 4"/>
    <property type="match status" value="1"/>
</dbReference>
<keyword evidence="10" id="KW-1185">Reference proteome</keyword>
<feature type="transmembrane region" description="Helical" evidence="7">
    <location>
        <begin position="139"/>
        <end position="160"/>
    </location>
</feature>
<feature type="transmembrane region" description="Helical" evidence="7">
    <location>
        <begin position="456"/>
        <end position="477"/>
    </location>
</feature>
<dbReference type="SUPFAM" id="SSF103473">
    <property type="entry name" value="MFS general substrate transporter"/>
    <property type="match status" value="1"/>
</dbReference>
<dbReference type="InterPro" id="IPR020846">
    <property type="entry name" value="MFS_dom"/>
</dbReference>
<dbReference type="PANTHER" id="PTHR23501">
    <property type="entry name" value="MAJOR FACILITATOR SUPERFAMILY"/>
    <property type="match status" value="1"/>
</dbReference>
<evidence type="ECO:0000256" key="5">
    <source>
        <dbReference type="ARBA" id="ARBA00023136"/>
    </source>
</evidence>
<dbReference type="Gene3D" id="1.20.1250.20">
    <property type="entry name" value="MFS general substrate transporter like domains"/>
    <property type="match status" value="1"/>
</dbReference>
<feature type="transmembrane region" description="Helical" evidence="7">
    <location>
        <begin position="297"/>
        <end position="317"/>
    </location>
</feature>
<dbReference type="CDD" id="cd17502">
    <property type="entry name" value="MFS_Azr1_MDR_like"/>
    <property type="match status" value="1"/>
</dbReference>
<feature type="transmembrane region" description="Helical" evidence="7">
    <location>
        <begin position="354"/>
        <end position="378"/>
    </location>
</feature>
<sequence>MSSRNPQSSRPLVIAAVMASMAMVAIEATIVSTAMPQIVAQLGDLHLYSWVFSSFLLTQTAMTVVFGKLADLYGRKPIMLIGIAIFLIGSVLAGFAWSMPAMIVFRLIQGVGAGAIQPVTLTIVADLYPAHERGKVQGYLASVWAISAVVGPMVGGFIIHNLSWAWIFWMNIPIGLASAAGFIAFLRESERHARPSIDFAGAALFMAAIAALMMALTYAGDDEIARASLAGGAFLLCVLLFVAQERRAAEPMISFALWSRRPIAACNGSTLLSGMILMGATTFLPMYVQGVLHRSPVVAGLALTMMMVGWPTGATLAAKSFHRLGLRRILIGGSAFVPIGAALLLFLSPGASPLIAAFGSLIMGFGMGTSSVSSLVLIQEIVGMDERGSATASNLFSRNLGSTLGATLFGAVLNFGLTHSKSLVVVTSDQLKALLQNQAASLGDSDMIRMVLHQSLHLTFISLFVIAIFVVVLFAFVPPVSIRTARPMPLEALSPLED</sequence>
<feature type="domain" description="Major facilitator superfamily (MFS) profile" evidence="8">
    <location>
        <begin position="13"/>
        <end position="482"/>
    </location>
</feature>
<feature type="transmembrane region" description="Helical" evidence="7">
    <location>
        <begin position="78"/>
        <end position="97"/>
    </location>
</feature>
<evidence type="ECO:0000256" key="1">
    <source>
        <dbReference type="ARBA" id="ARBA00004127"/>
    </source>
</evidence>
<evidence type="ECO:0000256" key="2">
    <source>
        <dbReference type="ARBA" id="ARBA00022448"/>
    </source>
</evidence>
<feature type="transmembrane region" description="Helical" evidence="7">
    <location>
        <begin position="264"/>
        <end position="285"/>
    </location>
</feature>
<organism evidence="9 10">
    <name type="scientific">Paraburkholderia dilworthii</name>
    <dbReference type="NCBI Taxonomy" id="948106"/>
    <lineage>
        <taxon>Bacteria</taxon>
        <taxon>Pseudomonadati</taxon>
        <taxon>Pseudomonadota</taxon>
        <taxon>Betaproteobacteria</taxon>
        <taxon>Burkholderiales</taxon>
        <taxon>Burkholderiaceae</taxon>
        <taxon>Paraburkholderia</taxon>
    </lineage>
</organism>
<dbReference type="Gene3D" id="1.20.1720.10">
    <property type="entry name" value="Multidrug resistance protein D"/>
    <property type="match status" value="1"/>
</dbReference>
<dbReference type="EMBL" id="JAQQBZ010000020">
    <property type="protein sequence ID" value="MFM0596262.1"/>
    <property type="molecule type" value="Genomic_DNA"/>
</dbReference>
<keyword evidence="5 7" id="KW-0472">Membrane</keyword>
<dbReference type="InterPro" id="IPR005829">
    <property type="entry name" value="Sugar_transporter_CS"/>
</dbReference>
<feature type="transmembrane region" description="Helical" evidence="7">
    <location>
        <begin position="224"/>
        <end position="243"/>
    </location>
</feature>
<feature type="transmembrane region" description="Helical" evidence="7">
    <location>
        <begin position="12"/>
        <end position="35"/>
    </location>
</feature>
<feature type="transmembrane region" description="Helical" evidence="7">
    <location>
        <begin position="47"/>
        <end position="66"/>
    </location>
</feature>
<protein>
    <recommendedName>
        <fullName evidence="6">MFS-type drug efflux transporter P55</fullName>
    </recommendedName>
</protein>
<dbReference type="PRINTS" id="PR01036">
    <property type="entry name" value="TCRTETB"/>
</dbReference>
<dbReference type="InterPro" id="IPR036259">
    <property type="entry name" value="MFS_trans_sf"/>
</dbReference>
<keyword evidence="2" id="KW-0813">Transport</keyword>